<dbReference type="PROSITE" id="PS50158">
    <property type="entry name" value="ZF_CCHC"/>
    <property type="match status" value="2"/>
</dbReference>
<evidence type="ECO:0000256" key="1">
    <source>
        <dbReference type="PROSITE-ProRule" id="PRU00047"/>
    </source>
</evidence>
<dbReference type="CDD" id="cd00303">
    <property type="entry name" value="retropepsin_like"/>
    <property type="match status" value="1"/>
</dbReference>
<dbReference type="PaxDb" id="67767-A0A0J7KCY0"/>
<dbReference type="PANTHER" id="PTHR23002">
    <property type="entry name" value="ZINC FINGER CCHC DOMAIN CONTAINING PROTEIN"/>
    <property type="match status" value="1"/>
</dbReference>
<dbReference type="SUPFAM" id="SSF57756">
    <property type="entry name" value="Retrovirus zinc finger-like domains"/>
    <property type="match status" value="1"/>
</dbReference>
<organism evidence="4 5">
    <name type="scientific">Lasius niger</name>
    <name type="common">Black garden ant</name>
    <dbReference type="NCBI Taxonomy" id="67767"/>
    <lineage>
        <taxon>Eukaryota</taxon>
        <taxon>Metazoa</taxon>
        <taxon>Ecdysozoa</taxon>
        <taxon>Arthropoda</taxon>
        <taxon>Hexapoda</taxon>
        <taxon>Insecta</taxon>
        <taxon>Pterygota</taxon>
        <taxon>Neoptera</taxon>
        <taxon>Endopterygota</taxon>
        <taxon>Hymenoptera</taxon>
        <taxon>Apocrita</taxon>
        <taxon>Aculeata</taxon>
        <taxon>Formicoidea</taxon>
        <taxon>Formicidae</taxon>
        <taxon>Formicinae</taxon>
        <taxon>Lasius</taxon>
        <taxon>Lasius</taxon>
    </lineage>
</organism>
<dbReference type="Gene3D" id="4.10.60.10">
    <property type="entry name" value="Zinc finger, CCHC-type"/>
    <property type="match status" value="2"/>
</dbReference>
<gene>
    <name evidence="4" type="ORF">RF55_12220</name>
</gene>
<evidence type="ECO:0000259" key="3">
    <source>
        <dbReference type="PROSITE" id="PS50158"/>
    </source>
</evidence>
<accession>A0A0J7KCY0</accession>
<dbReference type="InterPro" id="IPR021109">
    <property type="entry name" value="Peptidase_aspartic_dom_sf"/>
</dbReference>
<name>A0A0J7KCY0_LASNI</name>
<comment type="caution">
    <text evidence="4">The sequence shown here is derived from an EMBL/GenBank/DDBJ whole genome shotgun (WGS) entry which is preliminary data.</text>
</comment>
<sequence>MSRIFGKRPSRLTLRKDFERRKWRNGKTFSEYFHEKVVLANKASIDEEELIDCLIDGVPDARMRSQARMLRFTSTKDLLDAFRKLSLDNEQRGNAERSLRGQRPATSSKSPREGGASTTRNNFIRCYNCGAAGHLSRDCKQEQKREKGSCFRCGSSEHHIRDCPKSRPRTENTTNMIQMTPPSAPYLVSLSYQIADKLDNKCKYSLVAMIDSGSPISLIKNDVVPAYVCTPVTKNQSFYGINGTKLEILGMFVKVVEVNDIELKINFFVVPNTAITCAALLGKDFTSSPLVKISLGEKISISKACSQPVDNADFSKQILHISYIDHPSSVAETFNIDPTLDFKTIKRVERLYESE</sequence>
<dbReference type="InterPro" id="IPR051714">
    <property type="entry name" value="Znf_CCHC_NABP"/>
</dbReference>
<evidence type="ECO:0000313" key="4">
    <source>
        <dbReference type="EMBL" id="KMQ88318.1"/>
    </source>
</evidence>
<evidence type="ECO:0000256" key="2">
    <source>
        <dbReference type="SAM" id="MobiDB-lite"/>
    </source>
</evidence>
<proteinExistence type="predicted"/>
<keyword evidence="1" id="KW-0863">Zinc-finger</keyword>
<dbReference type="InterPro" id="IPR001878">
    <property type="entry name" value="Znf_CCHC"/>
</dbReference>
<dbReference type="GO" id="GO:0008270">
    <property type="term" value="F:zinc ion binding"/>
    <property type="evidence" value="ECO:0007669"/>
    <property type="project" value="UniProtKB-KW"/>
</dbReference>
<dbReference type="GO" id="GO:0003676">
    <property type="term" value="F:nucleic acid binding"/>
    <property type="evidence" value="ECO:0007669"/>
    <property type="project" value="InterPro"/>
</dbReference>
<keyword evidence="5" id="KW-1185">Reference proteome</keyword>
<dbReference type="Gene3D" id="2.40.70.10">
    <property type="entry name" value="Acid Proteases"/>
    <property type="match status" value="1"/>
</dbReference>
<protein>
    <recommendedName>
        <fullName evidence="3">CCHC-type domain-containing protein</fullName>
    </recommendedName>
</protein>
<dbReference type="InterPro" id="IPR036875">
    <property type="entry name" value="Znf_CCHC_sf"/>
</dbReference>
<dbReference type="Pfam" id="PF00098">
    <property type="entry name" value="zf-CCHC"/>
    <property type="match status" value="2"/>
</dbReference>
<dbReference type="Proteomes" id="UP000036403">
    <property type="component" value="Unassembled WGS sequence"/>
</dbReference>
<feature type="domain" description="CCHC-type" evidence="3">
    <location>
        <begin position="150"/>
        <end position="165"/>
    </location>
</feature>
<keyword evidence="1" id="KW-0479">Metal-binding</keyword>
<dbReference type="EMBL" id="LBMM01009189">
    <property type="protein sequence ID" value="KMQ88318.1"/>
    <property type="molecule type" value="Genomic_DNA"/>
</dbReference>
<feature type="compositionally biased region" description="Basic and acidic residues" evidence="2">
    <location>
        <begin position="90"/>
        <end position="99"/>
    </location>
</feature>
<dbReference type="OrthoDB" id="7550379at2759"/>
<dbReference type="SMART" id="SM00343">
    <property type="entry name" value="ZnF_C2HC"/>
    <property type="match status" value="2"/>
</dbReference>
<dbReference type="AlphaFoldDB" id="A0A0J7KCY0"/>
<keyword evidence="1" id="KW-0862">Zinc</keyword>
<evidence type="ECO:0000313" key="5">
    <source>
        <dbReference type="Proteomes" id="UP000036403"/>
    </source>
</evidence>
<reference evidence="4 5" key="1">
    <citation type="submission" date="2015-04" db="EMBL/GenBank/DDBJ databases">
        <title>Lasius niger genome sequencing.</title>
        <authorList>
            <person name="Konorov E.A."/>
            <person name="Nikitin M.A."/>
            <person name="Kirill M.V."/>
            <person name="Chang P."/>
        </authorList>
    </citation>
    <scope>NUCLEOTIDE SEQUENCE [LARGE SCALE GENOMIC DNA]</scope>
    <source>
        <tissue evidence="4">Whole</tissue>
    </source>
</reference>
<feature type="domain" description="CCHC-type" evidence="3">
    <location>
        <begin position="125"/>
        <end position="141"/>
    </location>
</feature>
<feature type="region of interest" description="Disordered" evidence="2">
    <location>
        <begin position="90"/>
        <end position="117"/>
    </location>
</feature>
<dbReference type="SUPFAM" id="SSF50630">
    <property type="entry name" value="Acid proteases"/>
    <property type="match status" value="1"/>
</dbReference>